<evidence type="ECO:0000313" key="2">
    <source>
        <dbReference type="Proteomes" id="UP001418222"/>
    </source>
</evidence>
<dbReference type="AlphaFoldDB" id="A0AAP0GFY0"/>
<evidence type="ECO:0000313" key="1">
    <source>
        <dbReference type="EMBL" id="KAK8957316.1"/>
    </source>
</evidence>
<dbReference type="Proteomes" id="UP001418222">
    <property type="component" value="Unassembled WGS sequence"/>
</dbReference>
<dbReference type="EMBL" id="JBBWWQ010000001">
    <property type="protein sequence ID" value="KAK8957316.1"/>
    <property type="molecule type" value="Genomic_DNA"/>
</dbReference>
<proteinExistence type="predicted"/>
<sequence>MCSAAAGVDPAAFERLFPSRFLSFSFPNPLPFPGNPYDATLRIAVADSLIPHRSIHRRRSPRPRPSLPRRRLDIFHPRRALPASSLTVLLLLPPHFPPYHHRRSPRLVPLPRSYSRPQPRTIVLH</sequence>
<gene>
    <name evidence="1" type="ORF">KSP39_PZI001531</name>
</gene>
<organism evidence="1 2">
    <name type="scientific">Platanthera zijinensis</name>
    <dbReference type="NCBI Taxonomy" id="2320716"/>
    <lineage>
        <taxon>Eukaryota</taxon>
        <taxon>Viridiplantae</taxon>
        <taxon>Streptophyta</taxon>
        <taxon>Embryophyta</taxon>
        <taxon>Tracheophyta</taxon>
        <taxon>Spermatophyta</taxon>
        <taxon>Magnoliopsida</taxon>
        <taxon>Liliopsida</taxon>
        <taxon>Asparagales</taxon>
        <taxon>Orchidaceae</taxon>
        <taxon>Orchidoideae</taxon>
        <taxon>Orchideae</taxon>
        <taxon>Orchidinae</taxon>
        <taxon>Platanthera</taxon>
    </lineage>
</organism>
<accession>A0AAP0GFY0</accession>
<protein>
    <submittedName>
        <fullName evidence="1">Uncharacterized protein</fullName>
    </submittedName>
</protein>
<keyword evidence="2" id="KW-1185">Reference proteome</keyword>
<reference evidence="1 2" key="1">
    <citation type="journal article" date="2022" name="Nat. Plants">
        <title>Genomes of leafy and leafless Platanthera orchids illuminate the evolution of mycoheterotrophy.</title>
        <authorList>
            <person name="Li M.H."/>
            <person name="Liu K.W."/>
            <person name="Li Z."/>
            <person name="Lu H.C."/>
            <person name="Ye Q.L."/>
            <person name="Zhang D."/>
            <person name="Wang J.Y."/>
            <person name="Li Y.F."/>
            <person name="Zhong Z.M."/>
            <person name="Liu X."/>
            <person name="Yu X."/>
            <person name="Liu D.K."/>
            <person name="Tu X.D."/>
            <person name="Liu B."/>
            <person name="Hao Y."/>
            <person name="Liao X.Y."/>
            <person name="Jiang Y.T."/>
            <person name="Sun W.H."/>
            <person name="Chen J."/>
            <person name="Chen Y.Q."/>
            <person name="Ai Y."/>
            <person name="Zhai J.W."/>
            <person name="Wu S.S."/>
            <person name="Zhou Z."/>
            <person name="Hsiao Y.Y."/>
            <person name="Wu W.L."/>
            <person name="Chen Y.Y."/>
            <person name="Lin Y.F."/>
            <person name="Hsu J.L."/>
            <person name="Li C.Y."/>
            <person name="Wang Z.W."/>
            <person name="Zhao X."/>
            <person name="Zhong W.Y."/>
            <person name="Ma X.K."/>
            <person name="Ma L."/>
            <person name="Huang J."/>
            <person name="Chen G.Z."/>
            <person name="Huang M.Z."/>
            <person name="Huang L."/>
            <person name="Peng D.H."/>
            <person name="Luo Y.B."/>
            <person name="Zou S.Q."/>
            <person name="Chen S.P."/>
            <person name="Lan S."/>
            <person name="Tsai W.C."/>
            <person name="Van de Peer Y."/>
            <person name="Liu Z.J."/>
        </authorList>
    </citation>
    <scope>NUCLEOTIDE SEQUENCE [LARGE SCALE GENOMIC DNA]</scope>
    <source>
        <strain evidence="1">Lor287</strain>
    </source>
</reference>
<comment type="caution">
    <text evidence="1">The sequence shown here is derived from an EMBL/GenBank/DDBJ whole genome shotgun (WGS) entry which is preliminary data.</text>
</comment>
<name>A0AAP0GFY0_9ASPA</name>